<comment type="function">
    <text evidence="2 12">Activation of anaerobic ribonucleoside-triphosphate reductase under anaerobic conditions by generation of an organic free radical, using S-adenosylmethionine and reduced flavodoxin as cosubstrates to produce 5'-deoxy-adenosine.</text>
</comment>
<evidence type="ECO:0000256" key="2">
    <source>
        <dbReference type="ARBA" id="ARBA00003852"/>
    </source>
</evidence>
<dbReference type="InterPro" id="IPR013785">
    <property type="entry name" value="Aldolase_TIM"/>
</dbReference>
<dbReference type="InterPro" id="IPR012837">
    <property type="entry name" value="NrdG"/>
</dbReference>
<keyword evidence="5" id="KW-0004">4Fe-4S</keyword>
<accession>A0A923SV76</accession>
<dbReference type="CDD" id="cd01335">
    <property type="entry name" value="Radical_SAM"/>
    <property type="match status" value="1"/>
</dbReference>
<organism evidence="13 14">
    <name type="scientific">Zhenpiania hominis</name>
    <dbReference type="NCBI Taxonomy" id="2763644"/>
    <lineage>
        <taxon>Bacteria</taxon>
        <taxon>Bacillati</taxon>
        <taxon>Bacillota</taxon>
        <taxon>Clostridia</taxon>
        <taxon>Peptostreptococcales</taxon>
        <taxon>Anaerovoracaceae</taxon>
        <taxon>Zhenpiania</taxon>
    </lineage>
</organism>
<evidence type="ECO:0000256" key="5">
    <source>
        <dbReference type="ARBA" id="ARBA00022485"/>
    </source>
</evidence>
<dbReference type="SFLD" id="SFLDG01063">
    <property type="entry name" value="activating_enzymes__group_1"/>
    <property type="match status" value="1"/>
</dbReference>
<evidence type="ECO:0000256" key="7">
    <source>
        <dbReference type="ARBA" id="ARBA00022723"/>
    </source>
</evidence>
<reference evidence="13" key="1">
    <citation type="submission" date="2020-08" db="EMBL/GenBank/DDBJ databases">
        <title>Genome public.</title>
        <authorList>
            <person name="Liu C."/>
            <person name="Sun Q."/>
        </authorList>
    </citation>
    <scope>NUCLEOTIDE SEQUENCE</scope>
    <source>
        <strain evidence="13">BX12</strain>
    </source>
</reference>
<dbReference type="GO" id="GO:0046872">
    <property type="term" value="F:metal ion binding"/>
    <property type="evidence" value="ECO:0007669"/>
    <property type="project" value="UniProtKB-KW"/>
</dbReference>
<keyword evidence="8 12" id="KW-0560">Oxidoreductase</keyword>
<dbReference type="InterPro" id="IPR034457">
    <property type="entry name" value="Organic_radical-activating"/>
</dbReference>
<sequence>MSQAGTIRLAGIVRESIVDGPGFRFTVFCQGCPHHCPGCHNQQTHDFAGGKDVALSRILEEIDKNPLLSGVTFSGGEPFCQAGAFADLAEEVEKRGLDIVTFSGYTYEQLREKAETDEDTARLLAHTWLLIDGPFKKEEKDLTLAFRGSRNQRIIDLNATRKEGRLVLWEKKEEKSGS</sequence>
<name>A0A923SV76_9FIRM</name>
<dbReference type="SFLD" id="SFLDS00029">
    <property type="entry name" value="Radical_SAM"/>
    <property type="match status" value="1"/>
</dbReference>
<gene>
    <name evidence="13" type="primary">nrdG</name>
    <name evidence="13" type="ORF">H9L42_04545</name>
</gene>
<keyword evidence="14" id="KW-1185">Reference proteome</keyword>
<dbReference type="PANTHER" id="PTHR30352:SF2">
    <property type="entry name" value="ANAEROBIC RIBONUCLEOSIDE-TRIPHOSPHATE REDUCTASE-ACTIVATING PROTEIN"/>
    <property type="match status" value="1"/>
</dbReference>
<dbReference type="GO" id="GO:0004748">
    <property type="term" value="F:ribonucleoside-diphosphate reductase activity, thioredoxin disulfide as acceptor"/>
    <property type="evidence" value="ECO:0007669"/>
    <property type="project" value="TreeGrafter"/>
</dbReference>
<evidence type="ECO:0000256" key="8">
    <source>
        <dbReference type="ARBA" id="ARBA00023002"/>
    </source>
</evidence>
<evidence type="ECO:0000256" key="12">
    <source>
        <dbReference type="PIRNR" id="PIRNR000368"/>
    </source>
</evidence>
<comment type="caution">
    <text evidence="13">The sequence shown here is derived from an EMBL/GenBank/DDBJ whole genome shotgun (WGS) entry which is preliminary data.</text>
</comment>
<evidence type="ECO:0000256" key="4">
    <source>
        <dbReference type="ARBA" id="ARBA00014281"/>
    </source>
</evidence>
<keyword evidence="9" id="KW-0408">Iron</keyword>
<dbReference type="InterPro" id="IPR058240">
    <property type="entry name" value="rSAM_sf"/>
</dbReference>
<evidence type="ECO:0000256" key="6">
    <source>
        <dbReference type="ARBA" id="ARBA00022691"/>
    </source>
</evidence>
<comment type="cofactor">
    <cofactor evidence="1">
        <name>[4Fe-4S] cluster</name>
        <dbReference type="ChEBI" id="CHEBI:49883"/>
    </cofactor>
</comment>
<evidence type="ECO:0000256" key="9">
    <source>
        <dbReference type="ARBA" id="ARBA00023004"/>
    </source>
</evidence>
<evidence type="ECO:0000256" key="3">
    <source>
        <dbReference type="ARBA" id="ARBA00009777"/>
    </source>
</evidence>
<dbReference type="PROSITE" id="PS01087">
    <property type="entry name" value="RADICAL_ACTIVATING"/>
    <property type="match status" value="1"/>
</dbReference>
<dbReference type="Pfam" id="PF13353">
    <property type="entry name" value="Fer4_12"/>
    <property type="match status" value="1"/>
</dbReference>
<dbReference type="Proteomes" id="UP000602647">
    <property type="component" value="Unassembled WGS sequence"/>
</dbReference>
<dbReference type="NCBIfam" id="TIGR02491">
    <property type="entry name" value="NrdG"/>
    <property type="match status" value="1"/>
</dbReference>
<dbReference type="InterPro" id="IPR001989">
    <property type="entry name" value="Radical_activat_CS"/>
</dbReference>
<protein>
    <recommendedName>
        <fullName evidence="4 12">Anaerobic ribonucleoside-triphosphate reductase-activating protein</fullName>
        <ecNumber evidence="12">1.97.1.-</ecNumber>
    </recommendedName>
</protein>
<evidence type="ECO:0000256" key="1">
    <source>
        <dbReference type="ARBA" id="ARBA00001966"/>
    </source>
</evidence>
<dbReference type="SUPFAM" id="SSF102114">
    <property type="entry name" value="Radical SAM enzymes"/>
    <property type="match status" value="1"/>
</dbReference>
<dbReference type="SFLD" id="SFLDG01066">
    <property type="entry name" value="organic_radical-activating_enz"/>
    <property type="match status" value="1"/>
</dbReference>
<dbReference type="GO" id="GO:0043365">
    <property type="term" value="F:[formate-C-acetyltransferase]-activating enzyme activity"/>
    <property type="evidence" value="ECO:0007669"/>
    <property type="project" value="InterPro"/>
</dbReference>
<evidence type="ECO:0000313" key="13">
    <source>
        <dbReference type="EMBL" id="MBC6679093.1"/>
    </source>
</evidence>
<comment type="catalytic activity">
    <reaction evidence="11">
        <text>glycyl-[protein] + reduced [flavodoxin] + S-adenosyl-L-methionine = glycin-2-yl radical-[protein] + semiquinone [flavodoxin] + 5'-deoxyadenosine + L-methionine + H(+)</text>
        <dbReference type="Rhea" id="RHEA:61976"/>
        <dbReference type="Rhea" id="RHEA-COMP:10622"/>
        <dbReference type="Rhea" id="RHEA-COMP:14480"/>
        <dbReference type="Rhea" id="RHEA-COMP:15993"/>
        <dbReference type="Rhea" id="RHEA-COMP:15994"/>
        <dbReference type="ChEBI" id="CHEBI:15378"/>
        <dbReference type="ChEBI" id="CHEBI:17319"/>
        <dbReference type="ChEBI" id="CHEBI:29947"/>
        <dbReference type="ChEBI" id="CHEBI:32722"/>
        <dbReference type="ChEBI" id="CHEBI:57618"/>
        <dbReference type="ChEBI" id="CHEBI:57844"/>
        <dbReference type="ChEBI" id="CHEBI:59789"/>
        <dbReference type="ChEBI" id="CHEBI:140311"/>
    </reaction>
</comment>
<keyword evidence="7" id="KW-0479">Metal-binding</keyword>
<dbReference type="PIRSF" id="PIRSF000368">
    <property type="entry name" value="NrdG"/>
    <property type="match status" value="1"/>
</dbReference>
<dbReference type="PANTHER" id="PTHR30352">
    <property type="entry name" value="PYRUVATE FORMATE-LYASE-ACTIVATING ENZYME"/>
    <property type="match status" value="1"/>
</dbReference>
<dbReference type="AlphaFoldDB" id="A0A923SV76"/>
<dbReference type="EC" id="1.97.1.-" evidence="12"/>
<dbReference type="SFLD" id="SFLDF00299">
    <property type="entry name" value="anaerobic_ribonucleoside-triph"/>
    <property type="match status" value="1"/>
</dbReference>
<dbReference type="GO" id="GO:0051539">
    <property type="term" value="F:4 iron, 4 sulfur cluster binding"/>
    <property type="evidence" value="ECO:0007669"/>
    <property type="project" value="UniProtKB-KW"/>
</dbReference>
<keyword evidence="6" id="KW-0949">S-adenosyl-L-methionine</keyword>
<dbReference type="InterPro" id="IPR007197">
    <property type="entry name" value="rSAM"/>
</dbReference>
<evidence type="ECO:0000256" key="10">
    <source>
        <dbReference type="ARBA" id="ARBA00023014"/>
    </source>
</evidence>
<dbReference type="Gene3D" id="3.20.20.70">
    <property type="entry name" value="Aldolase class I"/>
    <property type="match status" value="1"/>
</dbReference>
<keyword evidence="10" id="KW-0411">Iron-sulfur</keyword>
<evidence type="ECO:0000313" key="14">
    <source>
        <dbReference type="Proteomes" id="UP000602647"/>
    </source>
</evidence>
<comment type="similarity">
    <text evidence="3 12">Belongs to the organic radical-activating enzymes family.</text>
</comment>
<dbReference type="RefSeq" id="WP_187302202.1">
    <property type="nucleotide sequence ID" value="NZ_CBCTON010000015.1"/>
</dbReference>
<proteinExistence type="inferred from homology"/>
<evidence type="ECO:0000256" key="11">
    <source>
        <dbReference type="ARBA" id="ARBA00047365"/>
    </source>
</evidence>
<dbReference type="EMBL" id="JACRYT010000003">
    <property type="protein sequence ID" value="MBC6679093.1"/>
    <property type="molecule type" value="Genomic_DNA"/>
</dbReference>